<sequence>MYLKLFFSIVAIGLSALPIINILNRDSFESSVIKNLYSTDYLDKKINPYLIQNGISPEPGDVIIGKDGWLFLGDRHDNTLSASRIGSNTPKVAQTSHEIVENQKKWLDYYLENNVDDFKILVAPNKSTIYSQNMPQWAQPQSSSISEHLYKDNNIYLDLRPDLFADSALLYFRTDTHWNFYAAGIAFNKLINSLESKEKLTTPPPNWTQLGDVVPCASGDLARFLKIENPPQDTVSFSGINRLNSQFTHTIYDYENNSVVYEGTDPVFGNPHHPYLIHTPKSLNNKKVLWLSDSFGVAMTKHMTSTFSHVLKQHWKDVVASPRLENIIEKWQPDYVFVTVVERACLAEEFNERAPGSVELD</sequence>
<evidence type="ECO:0000256" key="4">
    <source>
        <dbReference type="ARBA" id="ARBA00022729"/>
    </source>
</evidence>
<evidence type="ECO:0000256" key="5">
    <source>
        <dbReference type="ARBA" id="ARBA00022764"/>
    </source>
</evidence>
<keyword evidence="5" id="KW-0574">Periplasm</keyword>
<evidence type="ECO:0000256" key="1">
    <source>
        <dbReference type="ARBA" id="ARBA00004418"/>
    </source>
</evidence>
<evidence type="ECO:0000313" key="8">
    <source>
        <dbReference type="EMBL" id="MFD2159514.1"/>
    </source>
</evidence>
<dbReference type="EMBL" id="JBHUJB010000046">
    <property type="protein sequence ID" value="MFD2159514.1"/>
    <property type="molecule type" value="Genomic_DNA"/>
</dbReference>
<dbReference type="RefSeq" id="WP_377086274.1">
    <property type="nucleotide sequence ID" value="NZ_JBHSJL010000014.1"/>
</dbReference>
<keyword evidence="6" id="KW-0016">Alginate biosynthesis</keyword>
<keyword evidence="9" id="KW-1185">Reference proteome</keyword>
<gene>
    <name evidence="8" type="ORF">ACFSW8_11435</name>
</gene>
<proteinExistence type="predicted"/>
<protein>
    <recommendedName>
        <fullName evidence="7">AlgX/AlgJ SGNH hydrolase-like domain-containing protein</fullName>
    </recommendedName>
</protein>
<evidence type="ECO:0000256" key="2">
    <source>
        <dbReference type="ARBA" id="ARBA00005182"/>
    </source>
</evidence>
<keyword evidence="4" id="KW-0732">Signal</keyword>
<evidence type="ECO:0000256" key="3">
    <source>
        <dbReference type="ARBA" id="ARBA00022679"/>
    </source>
</evidence>
<dbReference type="Proteomes" id="UP001597389">
    <property type="component" value="Unassembled WGS sequence"/>
</dbReference>
<evidence type="ECO:0000256" key="6">
    <source>
        <dbReference type="ARBA" id="ARBA00022841"/>
    </source>
</evidence>
<evidence type="ECO:0000259" key="7">
    <source>
        <dbReference type="Pfam" id="PF16822"/>
    </source>
</evidence>
<reference evidence="9" key="1">
    <citation type="journal article" date="2019" name="Int. J. Syst. Evol. Microbiol.">
        <title>The Global Catalogue of Microorganisms (GCM) 10K type strain sequencing project: providing services to taxonomists for standard genome sequencing and annotation.</title>
        <authorList>
            <consortium name="The Broad Institute Genomics Platform"/>
            <consortium name="The Broad Institute Genome Sequencing Center for Infectious Disease"/>
            <person name="Wu L."/>
            <person name="Ma J."/>
        </authorList>
    </citation>
    <scope>NUCLEOTIDE SEQUENCE [LARGE SCALE GENOMIC DNA]</scope>
    <source>
        <strain evidence="9">CCUG 57942</strain>
    </source>
</reference>
<dbReference type="Pfam" id="PF16822">
    <property type="entry name" value="ALGX"/>
    <property type="match status" value="1"/>
</dbReference>
<feature type="domain" description="AlgX/AlgJ SGNH hydrolase-like" evidence="7">
    <location>
        <begin position="62"/>
        <end position="230"/>
    </location>
</feature>
<keyword evidence="3" id="KW-0808">Transferase</keyword>
<comment type="caution">
    <text evidence="8">The sequence shown here is derived from an EMBL/GenBank/DDBJ whole genome shotgun (WGS) entry which is preliminary data.</text>
</comment>
<name>A0ABW4ZBZ3_9BACT</name>
<evidence type="ECO:0000313" key="9">
    <source>
        <dbReference type="Proteomes" id="UP001597389"/>
    </source>
</evidence>
<dbReference type="InterPro" id="IPR031811">
    <property type="entry name" value="ALGX/ALGJ_SGNH-like"/>
</dbReference>
<organism evidence="8 9">
    <name type="scientific">Rubritalea tangerina</name>
    <dbReference type="NCBI Taxonomy" id="430798"/>
    <lineage>
        <taxon>Bacteria</taxon>
        <taxon>Pseudomonadati</taxon>
        <taxon>Verrucomicrobiota</taxon>
        <taxon>Verrucomicrobiia</taxon>
        <taxon>Verrucomicrobiales</taxon>
        <taxon>Rubritaleaceae</taxon>
        <taxon>Rubritalea</taxon>
    </lineage>
</organism>
<comment type="pathway">
    <text evidence="2">Glycan biosynthesis; alginate biosynthesis.</text>
</comment>
<accession>A0ABW4ZBZ3</accession>
<comment type="subcellular location">
    <subcellularLocation>
        <location evidence="1">Periplasm</location>
    </subcellularLocation>
</comment>